<dbReference type="Proteomes" id="UP000267187">
    <property type="component" value="Unassembled WGS sequence"/>
</dbReference>
<reference evidence="3 4" key="1">
    <citation type="submission" date="2018-10" db="EMBL/GenBank/DDBJ databases">
        <title>Genomic Encyclopedia of Type Strains, Phase IV (KMG-IV): sequencing the most valuable type-strain genomes for metagenomic binning, comparative biology and taxonomic classification.</title>
        <authorList>
            <person name="Goeker M."/>
        </authorList>
    </citation>
    <scope>NUCLEOTIDE SEQUENCE [LARGE SCALE GENOMIC DNA]</scope>
    <source>
        <strain evidence="3 4">DSM 25080</strain>
    </source>
</reference>
<evidence type="ECO:0000313" key="4">
    <source>
        <dbReference type="Proteomes" id="UP000267187"/>
    </source>
</evidence>
<organism evidence="3 4">
    <name type="scientific">Umboniibacter marinipuniceus</name>
    <dbReference type="NCBI Taxonomy" id="569599"/>
    <lineage>
        <taxon>Bacteria</taxon>
        <taxon>Pseudomonadati</taxon>
        <taxon>Pseudomonadota</taxon>
        <taxon>Gammaproteobacteria</taxon>
        <taxon>Cellvibrionales</taxon>
        <taxon>Cellvibrionaceae</taxon>
        <taxon>Umboniibacter</taxon>
    </lineage>
</organism>
<dbReference type="InterPro" id="IPR041166">
    <property type="entry name" value="Rubredoxin_2"/>
</dbReference>
<keyword evidence="4" id="KW-1185">Reference proteome</keyword>
<dbReference type="OrthoDB" id="507476at2"/>
<keyword evidence="1" id="KW-0479">Metal-binding</keyword>
<protein>
    <submittedName>
        <fullName evidence="3">Lipopolysaccharide biosynthesis regulator YciM</fullName>
    </submittedName>
</protein>
<dbReference type="Pfam" id="PF13432">
    <property type="entry name" value="TPR_16"/>
    <property type="match status" value="1"/>
</dbReference>
<feature type="domain" description="LapB rubredoxin metal binding" evidence="2">
    <location>
        <begin position="362"/>
        <end position="388"/>
    </location>
</feature>
<name>A0A3M0AFF3_9GAMM</name>
<dbReference type="RefSeq" id="WP_121876355.1">
    <property type="nucleotide sequence ID" value="NZ_REFJ01000002.1"/>
</dbReference>
<dbReference type="InterPro" id="IPR011990">
    <property type="entry name" value="TPR-like_helical_dom_sf"/>
</dbReference>
<dbReference type="Gene3D" id="1.25.40.10">
    <property type="entry name" value="Tetratricopeptide repeat domain"/>
    <property type="match status" value="2"/>
</dbReference>
<proteinExistence type="predicted"/>
<sequence length="397" mass="44767">MDIQSFLLLAVLFVAVAIGWVMGRGARYENESADDQSNYFRGLNYLIDEQPDSAVDSFIEALEVNDQTLETHFVLGQLLRRQGQPDRAIRIHQNLLARPGLDASYRFRAKYELALDFSSSGLFDRAARILDELVSEKNEYRDLAAQKLLGIHLSEHEWEAGVQLIDRLSSRRFGLSSKARPLRRVKSHLCAQLAEDAIKAGDFTLAREWLSTAKDADDNCPRAWFIEVQLAQAEGKYSQAKKALARVIDHDKARVPYYLSYAHDLYSSDHDLNGFLKYLGVAIKDGAPEVFQLFYLRTLVALKGPADDEVKRKVTALMATTDSLIATKLYLDVLRQASNGLGSELALLQRVIGERIGKHSLFKCTNCGFKGQQLHWNCPSCKEWESIVSNYDVGVKF</sequence>
<accession>A0A3M0AFF3</accession>
<evidence type="ECO:0000256" key="1">
    <source>
        <dbReference type="ARBA" id="ARBA00022723"/>
    </source>
</evidence>
<dbReference type="Pfam" id="PF18073">
    <property type="entry name" value="Zn_ribbon_LapB"/>
    <property type="match status" value="1"/>
</dbReference>
<dbReference type="GO" id="GO:0046872">
    <property type="term" value="F:metal ion binding"/>
    <property type="evidence" value="ECO:0007669"/>
    <property type="project" value="UniProtKB-KW"/>
</dbReference>
<dbReference type="EMBL" id="REFJ01000002">
    <property type="protein sequence ID" value="RMA81205.1"/>
    <property type="molecule type" value="Genomic_DNA"/>
</dbReference>
<comment type="caution">
    <text evidence="3">The sequence shown here is derived from an EMBL/GenBank/DDBJ whole genome shotgun (WGS) entry which is preliminary data.</text>
</comment>
<evidence type="ECO:0000313" key="3">
    <source>
        <dbReference type="EMBL" id="RMA81205.1"/>
    </source>
</evidence>
<evidence type="ECO:0000259" key="2">
    <source>
        <dbReference type="Pfam" id="PF18073"/>
    </source>
</evidence>
<gene>
    <name evidence="3" type="ORF">DFR27_1006</name>
</gene>
<dbReference type="AlphaFoldDB" id="A0A3M0AFF3"/>
<dbReference type="SUPFAM" id="SSF48452">
    <property type="entry name" value="TPR-like"/>
    <property type="match status" value="1"/>
</dbReference>